<evidence type="ECO:0000256" key="1">
    <source>
        <dbReference type="SAM" id="SignalP"/>
    </source>
</evidence>
<dbReference type="RefSeq" id="WP_316781434.1">
    <property type="nucleotide sequence ID" value="NZ_JASMWN010000023.1"/>
</dbReference>
<dbReference type="Pfam" id="PF10670">
    <property type="entry name" value="DUF4198"/>
    <property type="match status" value="1"/>
</dbReference>
<keyword evidence="1" id="KW-0732">Signal</keyword>
<dbReference type="InterPro" id="IPR019613">
    <property type="entry name" value="DUF4198"/>
</dbReference>
<accession>A0ABU3VJS7</accession>
<evidence type="ECO:0000313" key="2">
    <source>
        <dbReference type="EMBL" id="MDU9006406.1"/>
    </source>
</evidence>
<protein>
    <submittedName>
        <fullName evidence="2">DUF4198 domain-containing protein</fullName>
    </submittedName>
</protein>
<reference evidence="3" key="1">
    <citation type="submission" date="2023-05" db="EMBL/GenBank/DDBJ databases">
        <title>Sedimentitalea sp. nov. JM2-8.</title>
        <authorList>
            <person name="Huang J."/>
        </authorList>
    </citation>
    <scope>NUCLEOTIDE SEQUENCE [LARGE SCALE GENOMIC DNA]</scope>
    <source>
        <strain evidence="3">KHS03</strain>
    </source>
</reference>
<sequence>MSSRHSLAVLASLLFTAIPALSHEFWIEPEEYQVQSGSPLKAQFRNGQNFKGTALAYFDKRNARLEQVIAGQAVPYAGRMGDIPAIETTAPLDGLLVVVHQTAPQTLTYKTWEKFKAFAEHKDFPDIRARHRDRGLPESGFAERYTRYAKALIAVGDGAGSDRPASMETEFVALTNPYTDDPENGLHVQLLYRGKPRADAQIEVFEKAPDDTVTINLQRTDSQGQAIIPIKSGHEYLLDAVVLRPLSDDSPEVWESLWAAMTFAVP</sequence>
<evidence type="ECO:0000313" key="3">
    <source>
        <dbReference type="Proteomes" id="UP001255416"/>
    </source>
</evidence>
<proteinExistence type="predicted"/>
<dbReference type="Proteomes" id="UP001255416">
    <property type="component" value="Unassembled WGS sequence"/>
</dbReference>
<keyword evidence="3" id="KW-1185">Reference proteome</keyword>
<feature type="chain" id="PRO_5046315260" evidence="1">
    <location>
        <begin position="23"/>
        <end position="266"/>
    </location>
</feature>
<organism evidence="2 3">
    <name type="scientific">Sedimentitalea todarodis</name>
    <dbReference type="NCBI Taxonomy" id="1631240"/>
    <lineage>
        <taxon>Bacteria</taxon>
        <taxon>Pseudomonadati</taxon>
        <taxon>Pseudomonadota</taxon>
        <taxon>Alphaproteobacteria</taxon>
        <taxon>Rhodobacterales</taxon>
        <taxon>Paracoccaceae</taxon>
        <taxon>Sedimentitalea</taxon>
    </lineage>
</organism>
<feature type="signal peptide" evidence="1">
    <location>
        <begin position="1"/>
        <end position="22"/>
    </location>
</feature>
<gene>
    <name evidence="2" type="ORF">QO231_21470</name>
</gene>
<dbReference type="EMBL" id="JASMWN010000023">
    <property type="protein sequence ID" value="MDU9006406.1"/>
    <property type="molecule type" value="Genomic_DNA"/>
</dbReference>
<comment type="caution">
    <text evidence="2">The sequence shown here is derived from an EMBL/GenBank/DDBJ whole genome shotgun (WGS) entry which is preliminary data.</text>
</comment>
<name>A0ABU3VJS7_9RHOB</name>